<sequence>MTAVACSNSGARMDCTGAILYLDSHGFLPGTARAPPFMEEAIGEAKRGMGRREGRK</sequence>
<reference evidence="1 2" key="1">
    <citation type="journal article" date="2013" name="Nature">
        <title>Anaerobic oxidation of methane coupled to nitrate reduction in a novel archaeal lineage.</title>
        <authorList>
            <person name="Haroon M.F."/>
            <person name="Hu S."/>
            <person name="Shi Y."/>
            <person name="Imelfort M."/>
            <person name="Keller J."/>
            <person name="Hugenholtz P."/>
            <person name="Yuan Z."/>
            <person name="Tyson G.W."/>
        </authorList>
    </citation>
    <scope>NUCLEOTIDE SEQUENCE [LARGE SCALE GENOMIC DNA]</scope>
    <source>
        <strain evidence="1 2">ANME-2d</strain>
    </source>
</reference>
<accession>A0A062VD85</accession>
<gene>
    <name evidence="1" type="ORF">ANME2D_00275</name>
</gene>
<evidence type="ECO:0000313" key="1">
    <source>
        <dbReference type="EMBL" id="KCZ73215.1"/>
    </source>
</evidence>
<proteinExistence type="predicted"/>
<dbReference type="AlphaFoldDB" id="A0A062VD85"/>
<dbReference type="Proteomes" id="UP000027153">
    <property type="component" value="Unassembled WGS sequence"/>
</dbReference>
<keyword evidence="2" id="KW-1185">Reference proteome</keyword>
<organism evidence="1 2">
    <name type="scientific">Candidatus Methanoperedens nitratireducens</name>
    <dbReference type="NCBI Taxonomy" id="1392998"/>
    <lineage>
        <taxon>Archaea</taxon>
        <taxon>Methanobacteriati</taxon>
        <taxon>Methanobacteriota</taxon>
        <taxon>Stenosarchaea group</taxon>
        <taxon>Methanomicrobia</taxon>
        <taxon>Methanosarcinales</taxon>
        <taxon>ANME-2 cluster</taxon>
        <taxon>Candidatus Methanoperedentaceae</taxon>
        <taxon>Candidatus Methanoperedens</taxon>
    </lineage>
</organism>
<dbReference type="EMBL" id="JMIY01000001">
    <property type="protein sequence ID" value="KCZ73215.1"/>
    <property type="molecule type" value="Genomic_DNA"/>
</dbReference>
<protein>
    <submittedName>
        <fullName evidence="1">Uncharacterized protein</fullName>
    </submittedName>
</protein>
<evidence type="ECO:0000313" key="2">
    <source>
        <dbReference type="Proteomes" id="UP000027153"/>
    </source>
</evidence>
<comment type="caution">
    <text evidence="1">The sequence shown here is derived from an EMBL/GenBank/DDBJ whole genome shotgun (WGS) entry which is preliminary data.</text>
</comment>
<name>A0A062VD85_9EURY</name>